<dbReference type="AlphaFoldDB" id="F8FB00"/>
<gene>
    <name evidence="1" type="ordered locus">KNP414_03085</name>
</gene>
<reference evidence="2" key="1">
    <citation type="submission" date="2011-06" db="EMBL/GenBank/DDBJ databases">
        <title>Complete genome sequence of Paenibacillus mucilaginosus KNP414.</title>
        <authorList>
            <person name="Wang J."/>
            <person name="Hu S."/>
            <person name="Hu X."/>
            <person name="Zhang B."/>
            <person name="Dong D."/>
            <person name="Zhang S."/>
            <person name="Zhao K."/>
            <person name="Wu D."/>
        </authorList>
    </citation>
    <scope>NUCLEOTIDE SEQUENCE [LARGE SCALE GENOMIC DNA]</scope>
    <source>
        <strain evidence="2">KNP414</strain>
    </source>
</reference>
<sequence length="57" mass="6289">MKHQLVKLVCEQAGITEGQADEAVEAVVGYFRTRLPAELAEELHNLAQGHNSDVNEE</sequence>
<protein>
    <submittedName>
        <fullName evidence="1">Uncharacterized protein</fullName>
    </submittedName>
</protein>
<evidence type="ECO:0000313" key="2">
    <source>
        <dbReference type="Proteomes" id="UP000006620"/>
    </source>
</evidence>
<evidence type="ECO:0000313" key="1">
    <source>
        <dbReference type="EMBL" id="AEI41643.1"/>
    </source>
</evidence>
<dbReference type="RefSeq" id="WP_013916802.1">
    <property type="nucleotide sequence ID" value="NC_015690.1"/>
</dbReference>
<organism evidence="1 2">
    <name type="scientific">Paenibacillus mucilaginosus (strain KNP414)</name>
    <dbReference type="NCBI Taxonomy" id="1036673"/>
    <lineage>
        <taxon>Bacteria</taxon>
        <taxon>Bacillati</taxon>
        <taxon>Bacillota</taxon>
        <taxon>Bacilli</taxon>
        <taxon>Bacillales</taxon>
        <taxon>Paenibacillaceae</taxon>
        <taxon>Paenibacillus</taxon>
    </lineage>
</organism>
<dbReference type="KEGG" id="pms:KNP414_03085"/>
<accession>F8FB00</accession>
<reference evidence="1 2" key="2">
    <citation type="journal article" date="2013" name="Genome Announc.">
        <title>Genome Sequence of Growth-Improving Paenibacillus mucilaginosus Strain KNP414.</title>
        <authorList>
            <person name="Lu J.J."/>
            <person name="Wang J.F."/>
            <person name="Hu X.F."/>
        </authorList>
    </citation>
    <scope>NUCLEOTIDE SEQUENCE [LARGE SCALE GENOMIC DNA]</scope>
    <source>
        <strain evidence="1 2">KNP414</strain>
    </source>
</reference>
<dbReference type="Proteomes" id="UP000006620">
    <property type="component" value="Chromosome"/>
</dbReference>
<dbReference type="HOGENOM" id="CLU_2992415_0_0_9"/>
<name>F8FB00_PAEMK</name>
<dbReference type="PATRIC" id="fig|1036673.3.peg.2832"/>
<proteinExistence type="predicted"/>
<dbReference type="EMBL" id="CP002869">
    <property type="protein sequence ID" value="AEI41643.1"/>
    <property type="molecule type" value="Genomic_DNA"/>
</dbReference>